<comment type="caution">
    <text evidence="1">The sequence shown here is derived from an EMBL/GenBank/DDBJ whole genome shotgun (WGS) entry which is preliminary data.</text>
</comment>
<dbReference type="Proteomes" id="UP000276133">
    <property type="component" value="Unassembled WGS sequence"/>
</dbReference>
<sequence>MRSRGKICKSLQKNYPLKIASLRWSAFCIVHIDIAELFDGLFEKKQRVQFFGSFVSKKNELRLK</sequence>
<evidence type="ECO:0000313" key="1">
    <source>
        <dbReference type="EMBL" id="RNA45129.1"/>
    </source>
</evidence>
<reference evidence="1 2" key="1">
    <citation type="journal article" date="2018" name="Sci. Rep.">
        <title>Genomic signatures of local adaptation to the degree of environmental predictability in rotifers.</title>
        <authorList>
            <person name="Franch-Gras L."/>
            <person name="Hahn C."/>
            <person name="Garcia-Roger E.M."/>
            <person name="Carmona M.J."/>
            <person name="Serra M."/>
            <person name="Gomez A."/>
        </authorList>
    </citation>
    <scope>NUCLEOTIDE SEQUENCE [LARGE SCALE GENOMIC DNA]</scope>
    <source>
        <strain evidence="1">HYR1</strain>
    </source>
</reference>
<protein>
    <submittedName>
        <fullName evidence="1">Uncharacterized protein</fullName>
    </submittedName>
</protein>
<dbReference type="AlphaFoldDB" id="A0A3M7TAU9"/>
<dbReference type="EMBL" id="REGN01000018">
    <property type="protein sequence ID" value="RNA45129.1"/>
    <property type="molecule type" value="Genomic_DNA"/>
</dbReference>
<name>A0A3M7TAU9_BRAPC</name>
<organism evidence="1 2">
    <name type="scientific">Brachionus plicatilis</name>
    <name type="common">Marine rotifer</name>
    <name type="synonym">Brachionus muelleri</name>
    <dbReference type="NCBI Taxonomy" id="10195"/>
    <lineage>
        <taxon>Eukaryota</taxon>
        <taxon>Metazoa</taxon>
        <taxon>Spiralia</taxon>
        <taxon>Gnathifera</taxon>
        <taxon>Rotifera</taxon>
        <taxon>Eurotatoria</taxon>
        <taxon>Monogononta</taxon>
        <taxon>Pseudotrocha</taxon>
        <taxon>Ploima</taxon>
        <taxon>Brachionidae</taxon>
        <taxon>Brachionus</taxon>
    </lineage>
</organism>
<evidence type="ECO:0000313" key="2">
    <source>
        <dbReference type="Proteomes" id="UP000276133"/>
    </source>
</evidence>
<keyword evidence="2" id="KW-1185">Reference proteome</keyword>
<accession>A0A3M7TAU9</accession>
<proteinExistence type="predicted"/>
<gene>
    <name evidence="1" type="ORF">BpHYR1_022748</name>
</gene>